<dbReference type="InterPro" id="IPR023631">
    <property type="entry name" value="Amidase_dom"/>
</dbReference>
<protein>
    <recommendedName>
        <fullName evidence="5">Amidase</fullName>
    </recommendedName>
</protein>
<dbReference type="Proteomes" id="UP000542742">
    <property type="component" value="Unassembled WGS sequence"/>
</dbReference>
<dbReference type="RefSeq" id="WP_221477309.1">
    <property type="nucleotide sequence ID" value="NZ_BOMC01000069.1"/>
</dbReference>
<comment type="caution">
    <text evidence="3">The sequence shown here is derived from an EMBL/GenBank/DDBJ whole genome shotgun (WGS) entry which is preliminary data.</text>
</comment>
<evidence type="ECO:0008006" key="5">
    <source>
        <dbReference type="Google" id="ProtNLM"/>
    </source>
</evidence>
<dbReference type="InterPro" id="IPR053844">
    <property type="entry name" value="AH_C"/>
</dbReference>
<sequence>MSTIDDVDVEALVRRADRGEAVRISRFGADELRERAAAVDPGLPLAGVPFAVEDNIDVAGLPTTAGCPDFRVHAGTLWRLPAAHVGGFLAGVAAPLSLGRVALADGTEVTGFLGEAYAAAGTPDITAGGGRRNYRSSGGPQS</sequence>
<accession>A0A7W7G408</accession>
<dbReference type="InterPro" id="IPR036928">
    <property type="entry name" value="AS_sf"/>
</dbReference>
<dbReference type="Gene3D" id="3.90.1300.10">
    <property type="entry name" value="Amidase signature (AS) domain"/>
    <property type="match status" value="1"/>
</dbReference>
<feature type="domain" description="Amidase" evidence="1">
    <location>
        <begin position="11"/>
        <end position="70"/>
    </location>
</feature>
<gene>
    <name evidence="3" type="ORF">BKA14_004943</name>
</gene>
<name>A0A7W7G408_9ACTN</name>
<dbReference type="EMBL" id="JACHMF010000001">
    <property type="protein sequence ID" value="MBB4694795.1"/>
    <property type="molecule type" value="Genomic_DNA"/>
</dbReference>
<dbReference type="Gene3D" id="3.10.490.10">
    <property type="entry name" value="Gamma-glutamyl cyclotransferase-like"/>
    <property type="match status" value="1"/>
</dbReference>
<dbReference type="SUPFAM" id="SSF75304">
    <property type="entry name" value="Amidase signature (AS) enzymes"/>
    <property type="match status" value="1"/>
</dbReference>
<dbReference type="AlphaFoldDB" id="A0A7W7G408"/>
<reference evidence="3 4" key="1">
    <citation type="submission" date="2020-08" db="EMBL/GenBank/DDBJ databases">
        <title>Sequencing the genomes of 1000 actinobacteria strains.</title>
        <authorList>
            <person name="Klenk H.-P."/>
        </authorList>
    </citation>
    <scope>NUCLEOTIDE SEQUENCE [LARGE SCALE GENOMIC DNA]</scope>
    <source>
        <strain evidence="3 4">DSM 45518</strain>
    </source>
</reference>
<dbReference type="Pfam" id="PF01425">
    <property type="entry name" value="Amidase"/>
    <property type="match status" value="1"/>
</dbReference>
<dbReference type="Pfam" id="PF21986">
    <property type="entry name" value="AH_C"/>
    <property type="match status" value="1"/>
</dbReference>
<keyword evidence="4" id="KW-1185">Reference proteome</keyword>
<evidence type="ECO:0000259" key="1">
    <source>
        <dbReference type="Pfam" id="PF01425"/>
    </source>
</evidence>
<feature type="domain" description="Allophanate hydrolase C-terminal" evidence="2">
    <location>
        <begin position="75"/>
        <end position="135"/>
    </location>
</feature>
<organism evidence="3 4">
    <name type="scientific">Paractinoplanes abujensis</name>
    <dbReference type="NCBI Taxonomy" id="882441"/>
    <lineage>
        <taxon>Bacteria</taxon>
        <taxon>Bacillati</taxon>
        <taxon>Actinomycetota</taxon>
        <taxon>Actinomycetes</taxon>
        <taxon>Micromonosporales</taxon>
        <taxon>Micromonosporaceae</taxon>
        <taxon>Paractinoplanes</taxon>
    </lineage>
</organism>
<evidence type="ECO:0000313" key="4">
    <source>
        <dbReference type="Proteomes" id="UP000542742"/>
    </source>
</evidence>
<proteinExistence type="predicted"/>
<evidence type="ECO:0000259" key="2">
    <source>
        <dbReference type="Pfam" id="PF21986"/>
    </source>
</evidence>
<evidence type="ECO:0000313" key="3">
    <source>
        <dbReference type="EMBL" id="MBB4694795.1"/>
    </source>
</evidence>